<protein>
    <recommendedName>
        <fullName evidence="3">KRAB domain-containing protein</fullName>
    </recommendedName>
</protein>
<dbReference type="Proteomes" id="UP000472272">
    <property type="component" value="Unplaced"/>
</dbReference>
<accession>A0A670JY66</accession>
<reference evidence="1" key="1">
    <citation type="submission" date="2025-08" db="UniProtKB">
        <authorList>
            <consortium name="Ensembl"/>
        </authorList>
    </citation>
    <scope>IDENTIFICATION</scope>
</reference>
<evidence type="ECO:0008006" key="3">
    <source>
        <dbReference type="Google" id="ProtNLM"/>
    </source>
</evidence>
<name>A0A670JY66_PODMU</name>
<keyword evidence="2" id="KW-1185">Reference proteome</keyword>
<sequence>IGGGAEGRWIPHLVSLYFADDNWALQRALYKDVMVEVREMVWVPQWLRVPPFSSAKGGHLSCYWFLLMFWFVCCMLSELLPDPSSQRITLASVHFIKVFIELQFPFSSCRVQLYVL</sequence>
<dbReference type="AlphaFoldDB" id="A0A670JY66"/>
<dbReference type="Ensembl" id="ENSPMRT00000032096.1">
    <property type="protein sequence ID" value="ENSPMRP00000030268.1"/>
    <property type="gene ID" value="ENSPMRG00000019569.1"/>
</dbReference>
<evidence type="ECO:0000313" key="2">
    <source>
        <dbReference type="Proteomes" id="UP000472272"/>
    </source>
</evidence>
<proteinExistence type="predicted"/>
<organism evidence="1 2">
    <name type="scientific">Podarcis muralis</name>
    <name type="common">Wall lizard</name>
    <name type="synonym">Lacerta muralis</name>
    <dbReference type="NCBI Taxonomy" id="64176"/>
    <lineage>
        <taxon>Eukaryota</taxon>
        <taxon>Metazoa</taxon>
        <taxon>Chordata</taxon>
        <taxon>Craniata</taxon>
        <taxon>Vertebrata</taxon>
        <taxon>Euteleostomi</taxon>
        <taxon>Lepidosauria</taxon>
        <taxon>Squamata</taxon>
        <taxon>Bifurcata</taxon>
        <taxon>Unidentata</taxon>
        <taxon>Episquamata</taxon>
        <taxon>Laterata</taxon>
        <taxon>Lacertibaenia</taxon>
        <taxon>Lacertidae</taxon>
        <taxon>Podarcis</taxon>
    </lineage>
</organism>
<reference evidence="1" key="2">
    <citation type="submission" date="2025-09" db="UniProtKB">
        <authorList>
            <consortium name="Ensembl"/>
        </authorList>
    </citation>
    <scope>IDENTIFICATION</scope>
</reference>
<evidence type="ECO:0000313" key="1">
    <source>
        <dbReference type="Ensembl" id="ENSPMRP00000030268.1"/>
    </source>
</evidence>